<dbReference type="Proteomes" id="UP000650628">
    <property type="component" value="Unassembled WGS sequence"/>
</dbReference>
<name>A0A8J3U021_9ACTN</name>
<proteinExistence type="predicted"/>
<protein>
    <recommendedName>
        <fullName evidence="3">3-methyl-2-oxobutanoate hydroxymethyltransferase</fullName>
    </recommendedName>
</protein>
<organism evidence="1 2">
    <name type="scientific">Planotetraspora mira</name>
    <dbReference type="NCBI Taxonomy" id="58121"/>
    <lineage>
        <taxon>Bacteria</taxon>
        <taxon>Bacillati</taxon>
        <taxon>Actinomycetota</taxon>
        <taxon>Actinomycetes</taxon>
        <taxon>Streptosporangiales</taxon>
        <taxon>Streptosporangiaceae</taxon>
        <taxon>Planotetraspora</taxon>
    </lineage>
</organism>
<dbReference type="EMBL" id="BOOO01000019">
    <property type="protein sequence ID" value="GII30315.1"/>
    <property type="molecule type" value="Genomic_DNA"/>
</dbReference>
<evidence type="ECO:0000313" key="2">
    <source>
        <dbReference type="Proteomes" id="UP000650628"/>
    </source>
</evidence>
<evidence type="ECO:0008006" key="3">
    <source>
        <dbReference type="Google" id="ProtNLM"/>
    </source>
</evidence>
<comment type="caution">
    <text evidence="1">The sequence shown here is derived from an EMBL/GenBank/DDBJ whole genome shotgun (WGS) entry which is preliminary data.</text>
</comment>
<keyword evidence="2" id="KW-1185">Reference proteome</keyword>
<gene>
    <name evidence="1" type="ORF">Pmi06nite_37570</name>
</gene>
<reference evidence="1 2" key="1">
    <citation type="submission" date="2021-01" db="EMBL/GenBank/DDBJ databases">
        <title>Whole genome shotgun sequence of Planotetraspora mira NBRC 15435.</title>
        <authorList>
            <person name="Komaki H."/>
            <person name="Tamura T."/>
        </authorList>
    </citation>
    <scope>NUCLEOTIDE SEQUENCE [LARGE SCALE GENOMIC DNA]</scope>
    <source>
        <strain evidence="1 2">NBRC 15435</strain>
    </source>
</reference>
<sequence>MATLPMYASESARAASASESRYRITVPIAPARNARVIALDARAAAVARRISDGPWANARFYTCEATRGGGPADEFLLYGLDGVPATLDDTLRGTDVVVVIGTDDSGGTRAAAIGNACSARAITTAGVVLGDGFEADDAVAALRPHARVLLLSADESDAFELLMALRV</sequence>
<dbReference type="AlphaFoldDB" id="A0A8J3U021"/>
<evidence type="ECO:0000313" key="1">
    <source>
        <dbReference type="EMBL" id="GII30315.1"/>
    </source>
</evidence>
<accession>A0A8J3U021</accession>